<protein>
    <submittedName>
        <fullName evidence="1">Uncharacterized protein</fullName>
    </submittedName>
</protein>
<gene>
    <name evidence="1" type="ORF">POPTR_014G075251v4</name>
</gene>
<sequence>MWGVGLWMGTEPLAHLYWVYCPYIYTGSRQKESSAILASYYRARTLGWESTFEPSKSI</sequence>
<organism evidence="1 2">
    <name type="scientific">Populus trichocarpa</name>
    <name type="common">Western balsam poplar</name>
    <name type="synonym">Populus balsamifera subsp. trichocarpa</name>
    <dbReference type="NCBI Taxonomy" id="3694"/>
    <lineage>
        <taxon>Eukaryota</taxon>
        <taxon>Viridiplantae</taxon>
        <taxon>Streptophyta</taxon>
        <taxon>Embryophyta</taxon>
        <taxon>Tracheophyta</taxon>
        <taxon>Spermatophyta</taxon>
        <taxon>Magnoliopsida</taxon>
        <taxon>eudicotyledons</taxon>
        <taxon>Gunneridae</taxon>
        <taxon>Pentapetalae</taxon>
        <taxon>rosids</taxon>
        <taxon>fabids</taxon>
        <taxon>Malpighiales</taxon>
        <taxon>Salicaceae</taxon>
        <taxon>Saliceae</taxon>
        <taxon>Populus</taxon>
    </lineage>
</organism>
<proteinExistence type="predicted"/>
<keyword evidence="2" id="KW-1185">Reference proteome</keyword>
<reference evidence="1 2" key="1">
    <citation type="journal article" date="2006" name="Science">
        <title>The genome of black cottonwood, Populus trichocarpa (Torr. &amp; Gray).</title>
        <authorList>
            <person name="Tuskan G.A."/>
            <person name="Difazio S."/>
            <person name="Jansson S."/>
            <person name="Bohlmann J."/>
            <person name="Grigoriev I."/>
            <person name="Hellsten U."/>
            <person name="Putnam N."/>
            <person name="Ralph S."/>
            <person name="Rombauts S."/>
            <person name="Salamov A."/>
            <person name="Schein J."/>
            <person name="Sterck L."/>
            <person name="Aerts A."/>
            <person name="Bhalerao R.R."/>
            <person name="Bhalerao R.P."/>
            <person name="Blaudez D."/>
            <person name="Boerjan W."/>
            <person name="Brun A."/>
            <person name="Brunner A."/>
            <person name="Busov V."/>
            <person name="Campbell M."/>
            <person name="Carlson J."/>
            <person name="Chalot M."/>
            <person name="Chapman J."/>
            <person name="Chen G.L."/>
            <person name="Cooper D."/>
            <person name="Coutinho P.M."/>
            <person name="Couturier J."/>
            <person name="Covert S."/>
            <person name="Cronk Q."/>
            <person name="Cunningham R."/>
            <person name="Davis J."/>
            <person name="Degroeve S."/>
            <person name="Dejardin A."/>
            <person name="Depamphilis C."/>
            <person name="Detter J."/>
            <person name="Dirks B."/>
            <person name="Dubchak I."/>
            <person name="Duplessis S."/>
            <person name="Ehlting J."/>
            <person name="Ellis B."/>
            <person name="Gendler K."/>
            <person name="Goodstein D."/>
            <person name="Gribskov M."/>
            <person name="Grimwood J."/>
            <person name="Groover A."/>
            <person name="Gunter L."/>
            <person name="Hamberger B."/>
            <person name="Heinze B."/>
            <person name="Helariutta Y."/>
            <person name="Henrissat B."/>
            <person name="Holligan D."/>
            <person name="Holt R."/>
            <person name="Huang W."/>
            <person name="Islam-Faridi N."/>
            <person name="Jones S."/>
            <person name="Jones-Rhoades M."/>
            <person name="Jorgensen R."/>
            <person name="Joshi C."/>
            <person name="Kangasjarvi J."/>
            <person name="Karlsson J."/>
            <person name="Kelleher C."/>
            <person name="Kirkpatrick R."/>
            <person name="Kirst M."/>
            <person name="Kohler A."/>
            <person name="Kalluri U."/>
            <person name="Larimer F."/>
            <person name="Leebens-Mack J."/>
            <person name="Leple J.C."/>
            <person name="Locascio P."/>
            <person name="Lou Y."/>
            <person name="Lucas S."/>
            <person name="Martin F."/>
            <person name="Montanini B."/>
            <person name="Napoli C."/>
            <person name="Nelson D.R."/>
            <person name="Nelson C."/>
            <person name="Nieminen K."/>
            <person name="Nilsson O."/>
            <person name="Pereda V."/>
            <person name="Peter G."/>
            <person name="Philippe R."/>
            <person name="Pilate G."/>
            <person name="Poliakov A."/>
            <person name="Razumovskaya J."/>
            <person name="Richardson P."/>
            <person name="Rinaldi C."/>
            <person name="Ritland K."/>
            <person name="Rouze P."/>
            <person name="Ryaboy D."/>
            <person name="Schmutz J."/>
            <person name="Schrader J."/>
            <person name="Segerman B."/>
            <person name="Shin H."/>
            <person name="Siddiqui A."/>
            <person name="Sterky F."/>
            <person name="Terry A."/>
            <person name="Tsai C.J."/>
            <person name="Uberbacher E."/>
            <person name="Unneberg P."/>
            <person name="Vahala J."/>
            <person name="Wall K."/>
            <person name="Wessler S."/>
            <person name="Yang G."/>
            <person name="Yin T."/>
            <person name="Douglas C."/>
            <person name="Marra M."/>
            <person name="Sandberg G."/>
            <person name="Van de Peer Y."/>
            <person name="Rokhsar D."/>
        </authorList>
    </citation>
    <scope>NUCLEOTIDE SEQUENCE [LARGE SCALE GENOMIC DNA]</scope>
    <source>
        <strain evidence="2">cv. Nisqually</strain>
    </source>
</reference>
<evidence type="ECO:0000313" key="1">
    <source>
        <dbReference type="EMBL" id="KAI9382050.1"/>
    </source>
</evidence>
<comment type="caution">
    <text evidence="1">The sequence shown here is derived from an EMBL/GenBank/DDBJ whole genome shotgun (WGS) entry which is preliminary data.</text>
</comment>
<accession>A0ACC0RYZ1</accession>
<dbReference type="EMBL" id="CM009303">
    <property type="protein sequence ID" value="KAI9382050.1"/>
    <property type="molecule type" value="Genomic_DNA"/>
</dbReference>
<dbReference type="Proteomes" id="UP000006729">
    <property type="component" value="Chromosome 14"/>
</dbReference>
<name>A0ACC0RYZ1_POPTR</name>
<evidence type="ECO:0000313" key="2">
    <source>
        <dbReference type="Proteomes" id="UP000006729"/>
    </source>
</evidence>